<dbReference type="OrthoDB" id="266718at2759"/>
<keyword evidence="1" id="KW-0732">Signal</keyword>
<feature type="chain" id="PRO_5032401978" evidence="1">
    <location>
        <begin position="26"/>
        <end position="118"/>
    </location>
</feature>
<organism evidence="2 3">
    <name type="scientific">Vanilla planifolia</name>
    <name type="common">Vanilla</name>
    <dbReference type="NCBI Taxonomy" id="51239"/>
    <lineage>
        <taxon>Eukaryota</taxon>
        <taxon>Viridiplantae</taxon>
        <taxon>Streptophyta</taxon>
        <taxon>Embryophyta</taxon>
        <taxon>Tracheophyta</taxon>
        <taxon>Spermatophyta</taxon>
        <taxon>Magnoliopsida</taxon>
        <taxon>Liliopsida</taxon>
        <taxon>Asparagales</taxon>
        <taxon>Orchidaceae</taxon>
        <taxon>Vanilloideae</taxon>
        <taxon>Vanilleae</taxon>
        <taxon>Vanilla</taxon>
    </lineage>
</organism>
<evidence type="ECO:0000313" key="3">
    <source>
        <dbReference type="Proteomes" id="UP000636800"/>
    </source>
</evidence>
<name>A0A835PZJ7_VANPL</name>
<accession>A0A835PZJ7</accession>
<dbReference type="AlphaFoldDB" id="A0A835PZJ7"/>
<keyword evidence="3" id="KW-1185">Reference proteome</keyword>
<reference evidence="2 3" key="1">
    <citation type="journal article" date="2020" name="Nat. Food">
        <title>A phased Vanilla planifolia genome enables genetic improvement of flavour and production.</title>
        <authorList>
            <person name="Hasing T."/>
            <person name="Tang H."/>
            <person name="Brym M."/>
            <person name="Khazi F."/>
            <person name="Huang T."/>
            <person name="Chambers A.H."/>
        </authorList>
    </citation>
    <scope>NUCLEOTIDE SEQUENCE [LARGE SCALE GENOMIC DNA]</scope>
    <source>
        <tissue evidence="2">Leaf</tissue>
    </source>
</reference>
<protein>
    <submittedName>
        <fullName evidence="2">Uncharacterized protein</fullName>
    </submittedName>
</protein>
<dbReference type="EMBL" id="JADCNL010000010">
    <property type="protein sequence ID" value="KAG0463370.1"/>
    <property type="molecule type" value="Genomic_DNA"/>
</dbReference>
<gene>
    <name evidence="2" type="ORF">HPP92_019439</name>
</gene>
<proteinExistence type="predicted"/>
<comment type="caution">
    <text evidence="2">The sequence shown here is derived from an EMBL/GenBank/DDBJ whole genome shotgun (WGS) entry which is preliminary data.</text>
</comment>
<sequence>MSVSCTPFLCLLVFLHRKLVHFLIGEFMAFLQRRHLRKVMSEMSSSRRQLTAMLHKNWLLKTRHPFTTLAEILMPMIVMMLLMGVRTRVDTQVHPVQAYVRKGMFVEKRAFGLCAGYQ</sequence>
<evidence type="ECO:0000256" key="1">
    <source>
        <dbReference type="SAM" id="SignalP"/>
    </source>
</evidence>
<dbReference type="Proteomes" id="UP000636800">
    <property type="component" value="Chromosome 10"/>
</dbReference>
<evidence type="ECO:0000313" key="2">
    <source>
        <dbReference type="EMBL" id="KAG0463370.1"/>
    </source>
</evidence>
<feature type="signal peptide" evidence="1">
    <location>
        <begin position="1"/>
        <end position="25"/>
    </location>
</feature>